<dbReference type="EMBL" id="CP000478">
    <property type="protein sequence ID" value="ABK16387.1"/>
    <property type="molecule type" value="Genomic_DNA"/>
</dbReference>
<dbReference type="CDD" id="cd00077">
    <property type="entry name" value="HDc"/>
    <property type="match status" value="1"/>
</dbReference>
<evidence type="ECO:0000313" key="3">
    <source>
        <dbReference type="Proteomes" id="UP000001784"/>
    </source>
</evidence>
<dbReference type="STRING" id="335543.Sfum_0688"/>
<evidence type="ECO:0000259" key="1">
    <source>
        <dbReference type="PROSITE" id="PS51832"/>
    </source>
</evidence>
<sequence>MTLARQASRVAFREEKFLIAFFRMIQVIRLYEDNNQVVRRGLALLLASAEGVMTEEGLTIIFSDGQLFVQGTRVRYHHGTGLYFQGLIESFARKGPVGFVFHSHMKKAPATEILSFHRLLVESLGDNRDWDWLVRRVRDEKRIGWVDVLDAVKTDEPGQRSRVKERVRETYLRSRAAVCEITRKLSRGASVGVWKAQRIVQNMVDLVQEDEALFMGLSTIKDYDDYTYGHSVNVAVLSLCLGNRIGLSRSSQVHLGICGLFHDLGKVEIAPEIVKKPGKLSEVERAEIEKHPLWSARQILNLHASHDLKSRITLAPLEHHLNHNLSGYPKMPSKERVSLFGRILHIADFFDAVTSPRAYRKYAYSPDEAVRMMAEKAGEEFDPILLKVFARMLGVYPIGTLLHLDTGDVGIVCDYPNGRDRTLPRIVVVRKNDQGEFVGGEIIDLDEKNSRTGELVRNILKSSHPVAFGIQPVHFLLER</sequence>
<dbReference type="Gene3D" id="1.10.3210.10">
    <property type="entry name" value="Hypothetical protein af1432"/>
    <property type="match status" value="1"/>
</dbReference>
<dbReference type="HOGENOM" id="CLU_000445_92_1_7"/>
<dbReference type="InterPro" id="IPR003607">
    <property type="entry name" value="HD/PDEase_dom"/>
</dbReference>
<dbReference type="PANTHER" id="PTHR43155">
    <property type="entry name" value="CYCLIC DI-GMP PHOSPHODIESTERASE PA4108-RELATED"/>
    <property type="match status" value="1"/>
</dbReference>
<dbReference type="InParanoid" id="A0LG35"/>
<organism evidence="2 3">
    <name type="scientific">Syntrophobacter fumaroxidans (strain DSM 10017 / MPOB)</name>
    <dbReference type="NCBI Taxonomy" id="335543"/>
    <lineage>
        <taxon>Bacteria</taxon>
        <taxon>Pseudomonadati</taxon>
        <taxon>Thermodesulfobacteriota</taxon>
        <taxon>Syntrophobacteria</taxon>
        <taxon>Syntrophobacterales</taxon>
        <taxon>Syntrophobacteraceae</taxon>
        <taxon>Syntrophobacter</taxon>
    </lineage>
</organism>
<dbReference type="InterPro" id="IPR037522">
    <property type="entry name" value="HD_GYP_dom"/>
</dbReference>
<proteinExistence type="predicted"/>
<dbReference type="Proteomes" id="UP000001784">
    <property type="component" value="Chromosome"/>
</dbReference>
<dbReference type="KEGG" id="sfu:Sfum_0688"/>
<reference evidence="2 3" key="1">
    <citation type="submission" date="2006-10" db="EMBL/GenBank/DDBJ databases">
        <title>Complete sequence of Syntrophobacter fumaroxidans MPOB.</title>
        <authorList>
            <consortium name="US DOE Joint Genome Institute"/>
            <person name="Copeland A."/>
            <person name="Lucas S."/>
            <person name="Lapidus A."/>
            <person name="Barry K."/>
            <person name="Detter J.C."/>
            <person name="Glavina del Rio T."/>
            <person name="Hammon N."/>
            <person name="Israni S."/>
            <person name="Pitluck S."/>
            <person name="Goltsman E.G."/>
            <person name="Martinez M."/>
            <person name="Schmutz J."/>
            <person name="Larimer F."/>
            <person name="Land M."/>
            <person name="Hauser L."/>
            <person name="Kyrpides N."/>
            <person name="Kim E."/>
            <person name="Boone D.R."/>
            <person name="Brockman F."/>
            <person name="Culley D."/>
            <person name="Ferry J."/>
            <person name="Gunsalus R."/>
            <person name="McInerney M.J."/>
            <person name="Morrison M."/>
            <person name="Plugge C."/>
            <person name="Rohlin L."/>
            <person name="Scholten J."/>
            <person name="Sieber J."/>
            <person name="Stams A.J.M."/>
            <person name="Worm P."/>
            <person name="Henstra A.M."/>
            <person name="Richardson P."/>
        </authorList>
    </citation>
    <scope>NUCLEOTIDE SEQUENCE [LARGE SCALE GENOMIC DNA]</scope>
    <source>
        <strain evidence="3">DSM 10017 / MPOB</strain>
    </source>
</reference>
<dbReference type="AlphaFoldDB" id="A0LG35"/>
<dbReference type="eggNOG" id="COG2206">
    <property type="taxonomic scope" value="Bacteria"/>
</dbReference>
<gene>
    <name evidence="2" type="ordered locus">Sfum_0688</name>
</gene>
<dbReference type="RefSeq" id="WP_011697560.1">
    <property type="nucleotide sequence ID" value="NC_008554.1"/>
</dbReference>
<accession>A0LG35</accession>
<protein>
    <submittedName>
        <fullName evidence="2">Metal dependent phosphohydrolase</fullName>
    </submittedName>
</protein>
<dbReference type="PROSITE" id="PS51832">
    <property type="entry name" value="HD_GYP"/>
    <property type="match status" value="1"/>
</dbReference>
<dbReference type="PANTHER" id="PTHR43155:SF2">
    <property type="entry name" value="CYCLIC DI-GMP PHOSPHODIESTERASE PA4108"/>
    <property type="match status" value="1"/>
</dbReference>
<dbReference type="SMART" id="SM00471">
    <property type="entry name" value="HDc"/>
    <property type="match status" value="1"/>
</dbReference>
<feature type="domain" description="HD-GYP" evidence="1">
    <location>
        <begin position="206"/>
        <end position="405"/>
    </location>
</feature>
<dbReference type="GO" id="GO:0016787">
    <property type="term" value="F:hydrolase activity"/>
    <property type="evidence" value="ECO:0007669"/>
    <property type="project" value="UniProtKB-KW"/>
</dbReference>
<dbReference type="SUPFAM" id="SSF109604">
    <property type="entry name" value="HD-domain/PDEase-like"/>
    <property type="match status" value="1"/>
</dbReference>
<keyword evidence="3" id="KW-1185">Reference proteome</keyword>
<name>A0LG35_SYNFM</name>
<evidence type="ECO:0000313" key="2">
    <source>
        <dbReference type="EMBL" id="ABK16387.1"/>
    </source>
</evidence>
<keyword evidence="2" id="KW-0378">Hydrolase</keyword>
<dbReference type="Pfam" id="PF13487">
    <property type="entry name" value="HD_5"/>
    <property type="match status" value="1"/>
</dbReference>